<dbReference type="EMBL" id="SOZI01000182">
    <property type="protein sequence ID" value="TNY17692.1"/>
    <property type="molecule type" value="Genomic_DNA"/>
</dbReference>
<dbReference type="PANTHER" id="PTHR16220">
    <property type="entry name" value="WD REPEAT PROTEIN 8-RELATED"/>
    <property type="match status" value="1"/>
</dbReference>
<name>A0A5C5FN35_9BASI</name>
<feature type="region of interest" description="Disordered" evidence="1">
    <location>
        <begin position="245"/>
        <end position="277"/>
    </location>
</feature>
<feature type="compositionally biased region" description="Low complexity" evidence="1">
    <location>
        <begin position="250"/>
        <end position="260"/>
    </location>
</feature>
<evidence type="ECO:0000313" key="3">
    <source>
        <dbReference type="Proteomes" id="UP000311382"/>
    </source>
</evidence>
<dbReference type="InterPro" id="IPR052778">
    <property type="entry name" value="Centrosome-WD_assoc"/>
</dbReference>
<dbReference type="GO" id="GO:0005815">
    <property type="term" value="C:microtubule organizing center"/>
    <property type="evidence" value="ECO:0007669"/>
    <property type="project" value="TreeGrafter"/>
</dbReference>
<dbReference type="Proteomes" id="UP000311382">
    <property type="component" value="Unassembled WGS sequence"/>
</dbReference>
<gene>
    <name evidence="2" type="ORF">DMC30DRAFT_419527</name>
</gene>
<dbReference type="GO" id="GO:1990811">
    <property type="term" value="C:MWP complex"/>
    <property type="evidence" value="ECO:0007669"/>
    <property type="project" value="TreeGrafter"/>
</dbReference>
<reference evidence="2 3" key="1">
    <citation type="submission" date="2019-03" db="EMBL/GenBank/DDBJ databases">
        <title>Rhodosporidium diobovatum UCD-FST 08-225 genome sequencing, assembly, and annotation.</title>
        <authorList>
            <person name="Fakankun I.U."/>
            <person name="Fristensky B."/>
            <person name="Levin D.B."/>
        </authorList>
    </citation>
    <scope>NUCLEOTIDE SEQUENCE [LARGE SCALE GENOMIC DNA]</scope>
    <source>
        <strain evidence="2 3">UCD-FST 08-225</strain>
    </source>
</reference>
<dbReference type="AlphaFoldDB" id="A0A5C5FN35"/>
<evidence type="ECO:0000256" key="1">
    <source>
        <dbReference type="SAM" id="MobiDB-lite"/>
    </source>
</evidence>
<dbReference type="STRING" id="5288.A0A5C5FN35"/>
<protein>
    <recommendedName>
        <fullName evidence="4">WD40-repeat-containing domain protein</fullName>
    </recommendedName>
</protein>
<keyword evidence="3" id="KW-1185">Reference proteome</keyword>
<feature type="region of interest" description="Disordered" evidence="1">
    <location>
        <begin position="564"/>
        <end position="588"/>
    </location>
</feature>
<evidence type="ECO:0000313" key="2">
    <source>
        <dbReference type="EMBL" id="TNY17692.1"/>
    </source>
</evidence>
<dbReference type="SUPFAM" id="SSF82171">
    <property type="entry name" value="DPP6 N-terminal domain-like"/>
    <property type="match status" value="1"/>
</dbReference>
<accession>A0A5C5FN35</accession>
<sequence length="588" mass="62202">MASWELSPLYRHASSVLLPDSHRLVSIHKDRVVLRNIQTLQVLRTWALPLPASAPTRSSGDPGPSLNLNLTVSPCAPFLILVAALKHRTAWVIHPDHEGLHARLDVGNEGAVAVEWAHLGPEGEPVVLSWSAHHLRLSLFRLADPGNALSIVNPKHSHPHGYSFRPDGAFLAVLERHHSRDVIGIYSTSAWSLMRDPNSDLADVAWSPCGRYLAAWSAVTDYTLHVFTPDGRLLSTFSPYSSLSPPPAPTASSRASRKPAAPAPPPQPPQLGAHDLSRRERSTAPYVGLGIRTVAWAPGGEWLAVGGWDGKVRVLSRAGRWAVVAEVGLPARVVEPVVAWREPAGWVEKTRGKGIVSFDSLPLPHSLTPLAPNFAAPVPKIGIAKLLWSSSGRWIAAWDAAHPHLVAIYTFPLSSDVAPSPASRPRLHTLLVHSAAPASASPGASAGAGSGGGVRALAWQPAGARRGSEEEDGEGSDEETLVMLVGEKKGLTLWRSTGDGAGVAECVGIPAPADVAFPASSLSFAPDGRSLLLSAPAGPGAAAGEETFCVAYPVYDYDEMREAEEDGAGERTRLSEDGLVADGIDLGA</sequence>
<dbReference type="GO" id="GO:1990810">
    <property type="term" value="P:microtubule anchoring at mitotic spindle pole body"/>
    <property type="evidence" value="ECO:0007669"/>
    <property type="project" value="TreeGrafter"/>
</dbReference>
<evidence type="ECO:0008006" key="4">
    <source>
        <dbReference type="Google" id="ProtNLM"/>
    </source>
</evidence>
<proteinExistence type="predicted"/>
<dbReference type="Pfam" id="PF00400">
    <property type="entry name" value="WD40"/>
    <property type="match status" value="1"/>
</dbReference>
<dbReference type="OrthoDB" id="308690at2759"/>
<dbReference type="Gene3D" id="2.130.10.10">
    <property type="entry name" value="YVTN repeat-like/Quinoprotein amine dehydrogenase"/>
    <property type="match status" value="2"/>
</dbReference>
<dbReference type="InterPro" id="IPR001680">
    <property type="entry name" value="WD40_rpt"/>
</dbReference>
<comment type="caution">
    <text evidence="2">The sequence shown here is derived from an EMBL/GenBank/DDBJ whole genome shotgun (WGS) entry which is preliminary data.</text>
</comment>
<dbReference type="PANTHER" id="PTHR16220:SF0">
    <property type="entry name" value="WD REPEAT-CONTAINING PROTEIN WRAP73"/>
    <property type="match status" value="1"/>
</dbReference>
<dbReference type="InterPro" id="IPR015943">
    <property type="entry name" value="WD40/YVTN_repeat-like_dom_sf"/>
</dbReference>
<organism evidence="2 3">
    <name type="scientific">Rhodotorula diobovata</name>
    <dbReference type="NCBI Taxonomy" id="5288"/>
    <lineage>
        <taxon>Eukaryota</taxon>
        <taxon>Fungi</taxon>
        <taxon>Dikarya</taxon>
        <taxon>Basidiomycota</taxon>
        <taxon>Pucciniomycotina</taxon>
        <taxon>Microbotryomycetes</taxon>
        <taxon>Sporidiobolales</taxon>
        <taxon>Sporidiobolaceae</taxon>
        <taxon>Rhodotorula</taxon>
    </lineage>
</organism>